<dbReference type="KEGG" id="atq:GH723_13375"/>
<dbReference type="Gene3D" id="2.160.10.10">
    <property type="entry name" value="Hexapeptide repeat proteins"/>
    <property type="match status" value="1"/>
</dbReference>
<dbReference type="Gene3D" id="3.90.550.10">
    <property type="entry name" value="Spore Coat Polysaccharide Biosynthesis Protein SpsA, Chain A"/>
    <property type="match status" value="1"/>
</dbReference>
<evidence type="ECO:0000313" key="19">
    <source>
        <dbReference type="Proteomes" id="UP000334019"/>
    </source>
</evidence>
<accession>A0A5Q2RGR6</accession>
<dbReference type="Proteomes" id="UP000334019">
    <property type="component" value="Chromosome"/>
</dbReference>
<dbReference type="InterPro" id="IPR025877">
    <property type="entry name" value="MobA-like_NTP_Trfase"/>
</dbReference>
<comment type="cofactor">
    <cofactor evidence="1">
        <name>Mg(2+)</name>
        <dbReference type="ChEBI" id="CHEBI:18420"/>
    </cofactor>
</comment>
<evidence type="ECO:0000256" key="12">
    <source>
        <dbReference type="ARBA" id="ARBA00023315"/>
    </source>
</evidence>
<keyword evidence="13" id="KW-0961">Cell wall biogenesis/degradation</keyword>
<dbReference type="InterPro" id="IPR011004">
    <property type="entry name" value="Trimer_LpxA-like_sf"/>
</dbReference>
<evidence type="ECO:0000256" key="1">
    <source>
        <dbReference type="ARBA" id="ARBA00001946"/>
    </source>
</evidence>
<keyword evidence="7" id="KW-0479">Metal-binding</keyword>
<comment type="function">
    <text evidence="16">Catalyzes the last two sequential reactions in the de novo biosynthetic pathway for UDP-N-acetylglucosamine (UDP-GlcNAc). The C-terminal domain catalyzes the transfer of acetyl group from acetyl coenzyme A to glucosamine-1-phosphate (GlcN-1-P) to produce N-acetylglucosamine-1-phosphate (GlcNAc-1-P), which is converted into UDP-GlcNAc by the transfer of uridine 5-monophosphate (from uridine 5-triphosphate), a reaction catalyzed by the N-terminal domain.</text>
</comment>
<dbReference type="InterPro" id="IPR029044">
    <property type="entry name" value="Nucleotide-diphossugar_trans"/>
</dbReference>
<dbReference type="SUPFAM" id="SSF53448">
    <property type="entry name" value="Nucleotide-diphospho-sugar transferases"/>
    <property type="match status" value="1"/>
</dbReference>
<keyword evidence="19" id="KW-1185">Reference proteome</keyword>
<dbReference type="PANTHER" id="PTHR43584">
    <property type="entry name" value="NUCLEOTIDYL TRANSFERASE"/>
    <property type="match status" value="1"/>
</dbReference>
<name>A0A5Q2RGR6_9ACTN</name>
<evidence type="ECO:0000256" key="3">
    <source>
        <dbReference type="ARBA" id="ARBA00007947"/>
    </source>
</evidence>
<dbReference type="Pfam" id="PF12804">
    <property type="entry name" value="NTP_transf_3"/>
    <property type="match status" value="1"/>
</dbReference>
<dbReference type="GO" id="GO:0071555">
    <property type="term" value="P:cell wall organization"/>
    <property type="evidence" value="ECO:0007669"/>
    <property type="project" value="UniProtKB-KW"/>
</dbReference>
<comment type="similarity">
    <text evidence="3">In the N-terminal section; belongs to the N-acetylglucosamine-1-phosphate uridyltransferase family.</text>
</comment>
<reference evidence="18 19" key="1">
    <citation type="submission" date="2019-11" db="EMBL/GenBank/DDBJ databases">
        <authorList>
            <person name="He Y."/>
        </authorList>
    </citation>
    <scope>NUCLEOTIDE SEQUENCE [LARGE SCALE GENOMIC DNA]</scope>
    <source>
        <strain evidence="18 19">SCSIO 58843</strain>
    </source>
</reference>
<keyword evidence="4" id="KW-0963">Cytoplasm</keyword>
<keyword evidence="11" id="KW-0511">Multifunctional enzyme</keyword>
<protein>
    <submittedName>
        <fullName evidence="18">NTP transferase domain-containing protein</fullName>
    </submittedName>
</protein>
<keyword evidence="6" id="KW-0548">Nucleotidyltransferase</keyword>
<dbReference type="EMBL" id="CP045851">
    <property type="protein sequence ID" value="QGG96008.1"/>
    <property type="molecule type" value="Genomic_DNA"/>
</dbReference>
<dbReference type="RefSeq" id="WP_153760114.1">
    <property type="nucleotide sequence ID" value="NZ_CP045851.1"/>
</dbReference>
<dbReference type="PANTHER" id="PTHR43584:SF3">
    <property type="entry name" value="BIFUNCTIONAL PROTEIN GLMU"/>
    <property type="match status" value="1"/>
</dbReference>
<keyword evidence="8" id="KW-0460">Magnesium</keyword>
<dbReference type="GO" id="GO:0003977">
    <property type="term" value="F:UDP-N-acetylglucosamine diphosphorylase activity"/>
    <property type="evidence" value="ECO:0007669"/>
    <property type="project" value="UniProtKB-EC"/>
</dbReference>
<feature type="domain" description="MobA-like NTP transferase" evidence="17">
    <location>
        <begin position="8"/>
        <end position="144"/>
    </location>
</feature>
<evidence type="ECO:0000256" key="14">
    <source>
        <dbReference type="ARBA" id="ARBA00048247"/>
    </source>
</evidence>
<dbReference type="AlphaFoldDB" id="A0A5Q2RGR6"/>
<evidence type="ECO:0000256" key="9">
    <source>
        <dbReference type="ARBA" id="ARBA00022960"/>
    </source>
</evidence>
<evidence type="ECO:0000256" key="13">
    <source>
        <dbReference type="ARBA" id="ARBA00023316"/>
    </source>
</evidence>
<keyword evidence="5 18" id="KW-0808">Transferase</keyword>
<dbReference type="GO" id="GO:0019134">
    <property type="term" value="F:glucosamine-1-phosphate N-acetyltransferase activity"/>
    <property type="evidence" value="ECO:0007669"/>
    <property type="project" value="UniProtKB-EC"/>
</dbReference>
<evidence type="ECO:0000256" key="11">
    <source>
        <dbReference type="ARBA" id="ARBA00023268"/>
    </source>
</evidence>
<evidence type="ECO:0000256" key="15">
    <source>
        <dbReference type="ARBA" id="ARBA00048493"/>
    </source>
</evidence>
<dbReference type="CDD" id="cd02540">
    <property type="entry name" value="GT2_GlmU_N_bac"/>
    <property type="match status" value="1"/>
</dbReference>
<dbReference type="GO" id="GO:0009252">
    <property type="term" value="P:peptidoglycan biosynthetic process"/>
    <property type="evidence" value="ECO:0007669"/>
    <property type="project" value="UniProtKB-KW"/>
</dbReference>
<evidence type="ECO:0000256" key="16">
    <source>
        <dbReference type="ARBA" id="ARBA00049628"/>
    </source>
</evidence>
<comment type="catalytic activity">
    <reaction evidence="15">
        <text>N-acetyl-alpha-D-glucosamine 1-phosphate + UTP + H(+) = UDP-N-acetyl-alpha-D-glucosamine + diphosphate</text>
        <dbReference type="Rhea" id="RHEA:13509"/>
        <dbReference type="ChEBI" id="CHEBI:15378"/>
        <dbReference type="ChEBI" id="CHEBI:33019"/>
        <dbReference type="ChEBI" id="CHEBI:46398"/>
        <dbReference type="ChEBI" id="CHEBI:57705"/>
        <dbReference type="ChEBI" id="CHEBI:57776"/>
        <dbReference type="EC" id="2.7.7.23"/>
    </reaction>
</comment>
<evidence type="ECO:0000256" key="4">
    <source>
        <dbReference type="ARBA" id="ARBA00022490"/>
    </source>
</evidence>
<comment type="similarity">
    <text evidence="2">In the C-terminal section; belongs to the transferase hexapeptide repeat family.</text>
</comment>
<evidence type="ECO:0000256" key="5">
    <source>
        <dbReference type="ARBA" id="ARBA00022679"/>
    </source>
</evidence>
<evidence type="ECO:0000259" key="17">
    <source>
        <dbReference type="Pfam" id="PF12804"/>
    </source>
</evidence>
<dbReference type="SUPFAM" id="SSF51161">
    <property type="entry name" value="Trimeric LpxA-like enzymes"/>
    <property type="match status" value="1"/>
</dbReference>
<comment type="catalytic activity">
    <reaction evidence="14">
        <text>alpha-D-glucosamine 1-phosphate + acetyl-CoA = N-acetyl-alpha-D-glucosamine 1-phosphate + CoA + H(+)</text>
        <dbReference type="Rhea" id="RHEA:13725"/>
        <dbReference type="ChEBI" id="CHEBI:15378"/>
        <dbReference type="ChEBI" id="CHEBI:57287"/>
        <dbReference type="ChEBI" id="CHEBI:57288"/>
        <dbReference type="ChEBI" id="CHEBI:57776"/>
        <dbReference type="ChEBI" id="CHEBI:58516"/>
        <dbReference type="EC" id="2.3.1.157"/>
    </reaction>
</comment>
<dbReference type="InterPro" id="IPR050065">
    <property type="entry name" value="GlmU-like"/>
</dbReference>
<gene>
    <name evidence="18" type="ORF">GH723_13375</name>
</gene>
<evidence type="ECO:0000256" key="8">
    <source>
        <dbReference type="ARBA" id="ARBA00022842"/>
    </source>
</evidence>
<evidence type="ECO:0000256" key="6">
    <source>
        <dbReference type="ARBA" id="ARBA00022695"/>
    </source>
</evidence>
<evidence type="ECO:0000256" key="10">
    <source>
        <dbReference type="ARBA" id="ARBA00022984"/>
    </source>
</evidence>
<proteinExistence type="inferred from homology"/>
<sequence length="368" mass="38750">MASSDLSAVILAAGEGSRMRSDRPKPLHMLCGKAMLLYVLDALAGCEIDRAVVVVGHGAERVTKKLQELGPDVRLDFVEQQVQRGTGDAASVGLTAFTDDPGDDADVIVMPGDTPLLRAETIAALVAAHRDSGAACTILTAELDDPTGYGRIVRGRDDRVVRIVEQADATPEEQAIREINTGIFCFRRGLLAPALRRLSPENAQGEYYLTDVVQVLSDAGHPVGSYVAPDPSETHGVNDRAQLAAAEARLRARTNRDWLRRGVTMVDPDATYVDATVELAPDVTLFPGVVLQGRTVVGAHAEIGPGTHLVDCAIGAGAVLEHTVARDAEVGPDARVGPFAVLEPGAQVPAGARTGPFYTASSSEDPGL</sequence>
<evidence type="ECO:0000256" key="7">
    <source>
        <dbReference type="ARBA" id="ARBA00022723"/>
    </source>
</evidence>
<evidence type="ECO:0000256" key="2">
    <source>
        <dbReference type="ARBA" id="ARBA00007707"/>
    </source>
</evidence>
<keyword evidence="9" id="KW-0133">Cell shape</keyword>
<keyword evidence="12" id="KW-0012">Acyltransferase</keyword>
<organism evidence="18 19">
    <name type="scientific">Actinomarinicola tropica</name>
    <dbReference type="NCBI Taxonomy" id="2789776"/>
    <lineage>
        <taxon>Bacteria</taxon>
        <taxon>Bacillati</taxon>
        <taxon>Actinomycetota</taxon>
        <taxon>Acidimicrobiia</taxon>
        <taxon>Acidimicrobiales</taxon>
        <taxon>Iamiaceae</taxon>
        <taxon>Actinomarinicola</taxon>
    </lineage>
</organism>
<dbReference type="GO" id="GO:0008360">
    <property type="term" value="P:regulation of cell shape"/>
    <property type="evidence" value="ECO:0007669"/>
    <property type="project" value="UniProtKB-KW"/>
</dbReference>
<evidence type="ECO:0000313" key="18">
    <source>
        <dbReference type="EMBL" id="QGG96008.1"/>
    </source>
</evidence>
<dbReference type="GO" id="GO:0046872">
    <property type="term" value="F:metal ion binding"/>
    <property type="evidence" value="ECO:0007669"/>
    <property type="project" value="UniProtKB-KW"/>
</dbReference>
<keyword evidence="10" id="KW-0573">Peptidoglycan synthesis</keyword>